<comment type="caution">
    <text evidence="2">The sequence shown here is derived from an EMBL/GenBank/DDBJ whole genome shotgun (WGS) entry which is preliminary data.</text>
</comment>
<evidence type="ECO:0000313" key="2">
    <source>
        <dbReference type="EMBL" id="KAK7291347.1"/>
    </source>
</evidence>
<dbReference type="EMBL" id="JAYWIO010000001">
    <property type="protein sequence ID" value="KAK7291347.1"/>
    <property type="molecule type" value="Genomic_DNA"/>
</dbReference>
<keyword evidence="1" id="KW-0812">Transmembrane</keyword>
<accession>A0AAN9PB94</accession>
<gene>
    <name evidence="2" type="ORF">RIF29_06413</name>
</gene>
<proteinExistence type="predicted"/>
<protein>
    <submittedName>
        <fullName evidence="2">Uncharacterized protein</fullName>
    </submittedName>
</protein>
<name>A0AAN9PB94_CROPI</name>
<reference evidence="2 3" key="1">
    <citation type="submission" date="2024-01" db="EMBL/GenBank/DDBJ databases">
        <title>The genomes of 5 underutilized Papilionoideae crops provide insights into root nodulation and disease resistanc.</title>
        <authorList>
            <person name="Yuan L."/>
        </authorList>
    </citation>
    <scope>NUCLEOTIDE SEQUENCE [LARGE SCALE GENOMIC DNA]</scope>
    <source>
        <strain evidence="2">ZHUSHIDOU_FW_LH</strain>
        <tissue evidence="2">Leaf</tissue>
    </source>
</reference>
<evidence type="ECO:0000313" key="3">
    <source>
        <dbReference type="Proteomes" id="UP001372338"/>
    </source>
</evidence>
<organism evidence="2 3">
    <name type="scientific">Crotalaria pallida</name>
    <name type="common">Smooth rattlebox</name>
    <name type="synonym">Crotalaria striata</name>
    <dbReference type="NCBI Taxonomy" id="3830"/>
    <lineage>
        <taxon>Eukaryota</taxon>
        <taxon>Viridiplantae</taxon>
        <taxon>Streptophyta</taxon>
        <taxon>Embryophyta</taxon>
        <taxon>Tracheophyta</taxon>
        <taxon>Spermatophyta</taxon>
        <taxon>Magnoliopsida</taxon>
        <taxon>eudicotyledons</taxon>
        <taxon>Gunneridae</taxon>
        <taxon>Pentapetalae</taxon>
        <taxon>rosids</taxon>
        <taxon>fabids</taxon>
        <taxon>Fabales</taxon>
        <taxon>Fabaceae</taxon>
        <taxon>Papilionoideae</taxon>
        <taxon>50 kb inversion clade</taxon>
        <taxon>genistoids sensu lato</taxon>
        <taxon>core genistoids</taxon>
        <taxon>Crotalarieae</taxon>
        <taxon>Crotalaria</taxon>
    </lineage>
</organism>
<feature type="transmembrane region" description="Helical" evidence="1">
    <location>
        <begin position="45"/>
        <end position="70"/>
    </location>
</feature>
<dbReference type="Proteomes" id="UP001372338">
    <property type="component" value="Unassembled WGS sequence"/>
</dbReference>
<keyword evidence="3" id="KW-1185">Reference proteome</keyword>
<evidence type="ECO:0000256" key="1">
    <source>
        <dbReference type="SAM" id="Phobius"/>
    </source>
</evidence>
<keyword evidence="1" id="KW-1133">Transmembrane helix</keyword>
<dbReference type="AlphaFoldDB" id="A0AAN9PB94"/>
<sequence length="72" mass="7953">MKRKATNLVAVAATKLVAISDVLILPNTYITVPQIIPPQNRTSTFYIFLNSLSSLSSSYTSLSSLLFILLHR</sequence>
<keyword evidence="1" id="KW-0472">Membrane</keyword>